<dbReference type="SUPFAM" id="SSF52113">
    <property type="entry name" value="BRCT domain"/>
    <property type="match status" value="2"/>
</dbReference>
<feature type="domain" description="RING-type" evidence="11">
    <location>
        <begin position="16"/>
        <end position="54"/>
    </location>
</feature>
<dbReference type="FunFam" id="3.30.40.10:FF:000352">
    <property type="entry name" value="Breast cancer associated RING 1"/>
    <property type="match status" value="1"/>
</dbReference>
<dbReference type="InterPro" id="IPR034732">
    <property type="entry name" value="EPHD"/>
</dbReference>
<keyword evidence="15" id="KW-1185">Reference proteome</keyword>
<keyword evidence="8" id="KW-0539">Nucleus</keyword>
<dbReference type="PANTHER" id="PTHR13763">
    <property type="entry name" value="BREAST CANCER TYPE 1 SUSCEPTIBILITY PROTEIN BRCA1"/>
    <property type="match status" value="1"/>
</dbReference>
<organism evidence="14 15">
    <name type="scientific">Buddleja alternifolia</name>
    <dbReference type="NCBI Taxonomy" id="168488"/>
    <lineage>
        <taxon>Eukaryota</taxon>
        <taxon>Viridiplantae</taxon>
        <taxon>Streptophyta</taxon>
        <taxon>Embryophyta</taxon>
        <taxon>Tracheophyta</taxon>
        <taxon>Spermatophyta</taxon>
        <taxon>Magnoliopsida</taxon>
        <taxon>eudicotyledons</taxon>
        <taxon>Gunneridae</taxon>
        <taxon>Pentapetalae</taxon>
        <taxon>asterids</taxon>
        <taxon>lamiids</taxon>
        <taxon>Lamiales</taxon>
        <taxon>Scrophulariaceae</taxon>
        <taxon>Buddlejeae</taxon>
        <taxon>Buddleja</taxon>
    </lineage>
</organism>
<evidence type="ECO:0000256" key="8">
    <source>
        <dbReference type="ARBA" id="ARBA00023242"/>
    </source>
</evidence>
<dbReference type="GO" id="GO:0004842">
    <property type="term" value="F:ubiquitin-protein transferase activity"/>
    <property type="evidence" value="ECO:0007669"/>
    <property type="project" value="TreeGrafter"/>
</dbReference>
<evidence type="ECO:0000259" key="12">
    <source>
        <dbReference type="PROSITE" id="PS50172"/>
    </source>
</evidence>
<dbReference type="AlphaFoldDB" id="A0AAV6XQI0"/>
<gene>
    <name evidence="14" type="ORF">BUALT_Bualt03G0021600</name>
</gene>
<dbReference type="PROSITE" id="PS51805">
    <property type="entry name" value="EPHD"/>
    <property type="match status" value="1"/>
</dbReference>
<keyword evidence="3" id="KW-0677">Repeat</keyword>
<feature type="domain" description="PHD-type" evidence="13">
    <location>
        <begin position="613"/>
        <end position="733"/>
    </location>
</feature>
<evidence type="ECO:0000256" key="2">
    <source>
        <dbReference type="ARBA" id="ARBA00022723"/>
    </source>
</evidence>
<dbReference type="InterPro" id="IPR017907">
    <property type="entry name" value="Znf_RING_CS"/>
</dbReference>
<keyword evidence="4" id="KW-0227">DNA damage</keyword>
<dbReference type="PANTHER" id="PTHR13763:SF0">
    <property type="entry name" value="BREAST CANCER TYPE 1 SUSCEPTIBILITY PROTEIN"/>
    <property type="match status" value="1"/>
</dbReference>
<dbReference type="GO" id="GO:0045944">
    <property type="term" value="P:positive regulation of transcription by RNA polymerase II"/>
    <property type="evidence" value="ECO:0007669"/>
    <property type="project" value="TreeGrafter"/>
</dbReference>
<evidence type="ECO:0000256" key="3">
    <source>
        <dbReference type="ARBA" id="ARBA00022737"/>
    </source>
</evidence>
<keyword evidence="5 9" id="KW-0863">Zinc-finger</keyword>
<dbReference type="PROSITE" id="PS00518">
    <property type="entry name" value="ZF_RING_1"/>
    <property type="match status" value="1"/>
</dbReference>
<dbReference type="EMBL" id="WHWC01000003">
    <property type="protein sequence ID" value="KAG8385241.1"/>
    <property type="molecule type" value="Genomic_DNA"/>
</dbReference>
<evidence type="ECO:0000259" key="11">
    <source>
        <dbReference type="PROSITE" id="PS50089"/>
    </source>
</evidence>
<evidence type="ECO:0000256" key="7">
    <source>
        <dbReference type="ARBA" id="ARBA00023204"/>
    </source>
</evidence>
<dbReference type="Gene3D" id="3.40.50.10190">
    <property type="entry name" value="BRCT domain"/>
    <property type="match status" value="2"/>
</dbReference>
<feature type="domain" description="BRCT" evidence="12">
    <location>
        <begin position="893"/>
        <end position="1008"/>
    </location>
</feature>
<evidence type="ECO:0000259" key="13">
    <source>
        <dbReference type="PROSITE" id="PS51805"/>
    </source>
</evidence>
<evidence type="ECO:0000313" key="15">
    <source>
        <dbReference type="Proteomes" id="UP000826271"/>
    </source>
</evidence>
<dbReference type="SMART" id="SM00292">
    <property type="entry name" value="BRCT"/>
    <property type="match status" value="2"/>
</dbReference>
<dbReference type="InterPro" id="IPR031099">
    <property type="entry name" value="BRCA1-associated"/>
</dbReference>
<comment type="caution">
    <text evidence="14">The sequence shown here is derived from an EMBL/GenBank/DDBJ whole genome shotgun (WGS) entry which is preliminary data.</text>
</comment>
<dbReference type="InterPro" id="IPR001841">
    <property type="entry name" value="Znf_RING"/>
</dbReference>
<dbReference type="InterPro" id="IPR036420">
    <property type="entry name" value="BRCT_dom_sf"/>
</dbReference>
<dbReference type="Pfam" id="PF13923">
    <property type="entry name" value="zf-C3HC4_2"/>
    <property type="match status" value="1"/>
</dbReference>
<dbReference type="FunFam" id="3.40.50.10190:FF:000006">
    <property type="entry name" value="Breast cancer type 1 susceptibility protein homolog"/>
    <property type="match status" value="1"/>
</dbReference>
<dbReference type="GO" id="GO:0008270">
    <property type="term" value="F:zinc ion binding"/>
    <property type="evidence" value="ECO:0007669"/>
    <property type="project" value="UniProtKB-KW"/>
</dbReference>
<name>A0AAV6XQI0_9LAMI</name>
<dbReference type="Gene3D" id="3.30.40.10">
    <property type="entry name" value="Zinc/RING finger domain, C3HC4 (zinc finger)"/>
    <property type="match status" value="2"/>
</dbReference>
<dbReference type="PROSITE" id="PS50172">
    <property type="entry name" value="BRCT"/>
    <property type="match status" value="2"/>
</dbReference>
<evidence type="ECO:0008006" key="16">
    <source>
        <dbReference type="Google" id="ProtNLM"/>
    </source>
</evidence>
<evidence type="ECO:0000256" key="6">
    <source>
        <dbReference type="ARBA" id="ARBA00022833"/>
    </source>
</evidence>
<evidence type="ECO:0000313" key="14">
    <source>
        <dbReference type="EMBL" id="KAG8385241.1"/>
    </source>
</evidence>
<evidence type="ECO:0000256" key="1">
    <source>
        <dbReference type="ARBA" id="ARBA00004123"/>
    </source>
</evidence>
<evidence type="ECO:0000256" key="10">
    <source>
        <dbReference type="SAM" id="MobiDB-lite"/>
    </source>
</evidence>
<proteinExistence type="predicted"/>
<comment type="subcellular location">
    <subcellularLocation>
        <location evidence="1">Nucleus</location>
    </subcellularLocation>
</comment>
<reference evidence="14" key="1">
    <citation type="submission" date="2019-10" db="EMBL/GenBank/DDBJ databases">
        <authorList>
            <person name="Zhang R."/>
            <person name="Pan Y."/>
            <person name="Wang J."/>
            <person name="Ma R."/>
            <person name="Yu S."/>
        </authorList>
    </citation>
    <scope>NUCLEOTIDE SEQUENCE</scope>
    <source>
        <strain evidence="14">LA-IB0</strain>
        <tissue evidence="14">Leaf</tissue>
    </source>
</reference>
<dbReference type="FunFam" id="3.30.40.10:FF:000310">
    <property type="entry name" value="Breast cancer associated RING 1"/>
    <property type="match status" value="1"/>
</dbReference>
<evidence type="ECO:0000256" key="9">
    <source>
        <dbReference type="PROSITE-ProRule" id="PRU00175"/>
    </source>
</evidence>
<sequence length="1008" mass="112321">MADTSHLERMGRELKCPICLSLLNSAVSLTCNHVFCNSCIEKSMKAASDCPVCKVPFRRREVRPAPHMDNLVSVYKSMEVASGVNIFVTQTAASTKVSGEDNQAVANIGETQDNGKTQLESLDSDVKQCQRKGSKRALMTNQRAFGSNIVKSSFPTKKRVQLPMYPTSENQLQHENLGSDFGRNSPKRSHVLPEDMPSVCEKGEPVFPPFFWLREEEDLEKSSLQTDDDQFMYTPPDAPCFSDIKDSDDEVPRKLSPERGACTLPNNDEFIDSEMFDWTQRPCSPELCSSPLAMQIEDAAEDNGAQENTKASLTNATTGLKIRPKHREGTDKKRRADKISENKGGMRMFDKKVNVGTGSRQSKRAKKTMCKVTAVHIDSDKVTDHDVQDGNKDKLLKLKRKPRKNKKVCSEASVDETASENVQSISDGKETMAIGNKTAFAYVSASEDLEKSSERNSKLKKNGKKCKRTKKTLVQPHKLASKEKAGKFKIDKGHINTEQNNEVMISRSKTNLLPLGKDKKVLEIGMTRPYEENIRQSTRSRKKVKFCEEGMSRDNSDSSHVTANGEEAVTDQKLQEIHGATDQLRMKVPEKPGKAISNLKGRVLLRCKTFPSNSHCAFCLSSEESEASGIMLHYLKGKLVAENQNTRTNAIHVHKNCTEWAPNVYFEDDNVFNLETELSRSRRIKCSCCGIKGAALGCYEKSCRKSFHVPCARLTPECRWDSENFVMLCPIHASCQLPNEMPQPESRHKTKSSAESESCLQQVKTTAERKTSSNLLWKSQKKFKNLVLCCSALTNAEKGIVSEYEKLSGVTILKNWDSSVTHVIASTDENGACRRTLKFLMGVLEGKWILSVHWIKASMEAGELVDEQHYEIAVDIHGIRDGPRIGRLRFINKQPKLFNGYTFYFTGDFVPSYKGYLHDLVIAAGGKVLNRKPIAGDYANASTTCSPTTFIIYSIELPEKCKPSDGNLILSQRRADAVALASSAGAAVASNSWILNSISGYKLQNLAD</sequence>
<feature type="region of interest" description="Disordered" evidence="10">
    <location>
        <begin position="302"/>
        <end position="348"/>
    </location>
</feature>
<dbReference type="Pfam" id="PF16589">
    <property type="entry name" value="BRCT_2"/>
    <property type="match status" value="1"/>
</dbReference>
<dbReference type="CDD" id="cd17734">
    <property type="entry name" value="BRCT_Bard1_rpt1"/>
    <property type="match status" value="1"/>
</dbReference>
<evidence type="ECO:0000256" key="5">
    <source>
        <dbReference type="ARBA" id="ARBA00022771"/>
    </source>
</evidence>
<dbReference type="SMART" id="SM00184">
    <property type="entry name" value="RING"/>
    <property type="match status" value="1"/>
</dbReference>
<feature type="domain" description="BRCT" evidence="12">
    <location>
        <begin position="778"/>
        <end position="872"/>
    </location>
</feature>
<dbReference type="InterPro" id="IPR001357">
    <property type="entry name" value="BRCT_dom"/>
</dbReference>
<keyword evidence="6" id="KW-0862">Zinc</keyword>
<keyword evidence="7" id="KW-0234">DNA repair</keyword>
<protein>
    <recommendedName>
        <fullName evidence="16">Protein BREAST CANCER SUSCEPTIBILITY 1 homolog</fullName>
    </recommendedName>
</protein>
<accession>A0AAV6XQI0</accession>
<dbReference type="PROSITE" id="PS50089">
    <property type="entry name" value="ZF_RING_2"/>
    <property type="match status" value="1"/>
</dbReference>
<feature type="compositionally biased region" description="Basic residues" evidence="10">
    <location>
        <begin position="322"/>
        <end position="336"/>
    </location>
</feature>
<dbReference type="GO" id="GO:0005634">
    <property type="term" value="C:nucleus"/>
    <property type="evidence" value="ECO:0007669"/>
    <property type="project" value="UniProtKB-SubCell"/>
</dbReference>
<dbReference type="InterPro" id="IPR013083">
    <property type="entry name" value="Znf_RING/FYVE/PHD"/>
</dbReference>
<dbReference type="Proteomes" id="UP000826271">
    <property type="component" value="Unassembled WGS sequence"/>
</dbReference>
<dbReference type="GO" id="GO:0000724">
    <property type="term" value="P:double-strand break repair via homologous recombination"/>
    <property type="evidence" value="ECO:0007669"/>
    <property type="project" value="TreeGrafter"/>
</dbReference>
<feature type="compositionally biased region" description="Polar residues" evidence="10">
    <location>
        <begin position="305"/>
        <end position="318"/>
    </location>
</feature>
<dbReference type="Pfam" id="PF00533">
    <property type="entry name" value="BRCT"/>
    <property type="match status" value="1"/>
</dbReference>
<dbReference type="SUPFAM" id="SSF57850">
    <property type="entry name" value="RING/U-box"/>
    <property type="match status" value="1"/>
</dbReference>
<dbReference type="Pfam" id="PF13771">
    <property type="entry name" value="zf-HC5HC2H"/>
    <property type="match status" value="1"/>
</dbReference>
<keyword evidence="2" id="KW-0479">Metal-binding</keyword>
<evidence type="ECO:0000256" key="4">
    <source>
        <dbReference type="ARBA" id="ARBA00022763"/>
    </source>
</evidence>